<feature type="compositionally biased region" description="Polar residues" evidence="1">
    <location>
        <begin position="17"/>
        <end position="27"/>
    </location>
</feature>
<keyword evidence="3" id="KW-1185">Reference proteome</keyword>
<dbReference type="Proteomes" id="UP000625711">
    <property type="component" value="Unassembled WGS sequence"/>
</dbReference>
<protein>
    <submittedName>
        <fullName evidence="2">Uncharacterized protein</fullName>
    </submittedName>
</protein>
<evidence type="ECO:0000256" key="1">
    <source>
        <dbReference type="SAM" id="MobiDB-lite"/>
    </source>
</evidence>
<evidence type="ECO:0000313" key="2">
    <source>
        <dbReference type="EMBL" id="KAF7285606.1"/>
    </source>
</evidence>
<organism evidence="2 3">
    <name type="scientific">Rhynchophorus ferrugineus</name>
    <name type="common">Red palm weevil</name>
    <name type="synonym">Curculio ferrugineus</name>
    <dbReference type="NCBI Taxonomy" id="354439"/>
    <lineage>
        <taxon>Eukaryota</taxon>
        <taxon>Metazoa</taxon>
        <taxon>Ecdysozoa</taxon>
        <taxon>Arthropoda</taxon>
        <taxon>Hexapoda</taxon>
        <taxon>Insecta</taxon>
        <taxon>Pterygota</taxon>
        <taxon>Neoptera</taxon>
        <taxon>Endopterygota</taxon>
        <taxon>Coleoptera</taxon>
        <taxon>Polyphaga</taxon>
        <taxon>Cucujiformia</taxon>
        <taxon>Curculionidae</taxon>
        <taxon>Dryophthorinae</taxon>
        <taxon>Rhynchophorus</taxon>
    </lineage>
</organism>
<reference evidence="2" key="1">
    <citation type="submission" date="2020-08" db="EMBL/GenBank/DDBJ databases">
        <title>Genome sequencing and assembly of the red palm weevil Rhynchophorus ferrugineus.</title>
        <authorList>
            <person name="Dias G.B."/>
            <person name="Bergman C.M."/>
            <person name="Manee M."/>
        </authorList>
    </citation>
    <scope>NUCLEOTIDE SEQUENCE</scope>
    <source>
        <strain evidence="2">AA-2017</strain>
        <tissue evidence="2">Whole larva</tissue>
    </source>
</reference>
<accession>A0A834IT42</accession>
<sequence length="66" mass="6942">MSRLSDLTPDSVDIQALSATDIPSSPVTHRGGGGDLLLGEPKNRGNNNKRIERQLLRLLGGGFGGD</sequence>
<proteinExistence type="predicted"/>
<name>A0A834IT42_RHYFE</name>
<dbReference type="AlphaFoldDB" id="A0A834IT42"/>
<gene>
    <name evidence="2" type="ORF">GWI33_010397</name>
</gene>
<feature type="region of interest" description="Disordered" evidence="1">
    <location>
        <begin position="17"/>
        <end position="49"/>
    </location>
</feature>
<comment type="caution">
    <text evidence="2">The sequence shown here is derived from an EMBL/GenBank/DDBJ whole genome shotgun (WGS) entry which is preliminary data.</text>
</comment>
<evidence type="ECO:0000313" key="3">
    <source>
        <dbReference type="Proteomes" id="UP000625711"/>
    </source>
</evidence>
<dbReference type="EMBL" id="JAACXV010000050">
    <property type="protein sequence ID" value="KAF7285606.1"/>
    <property type="molecule type" value="Genomic_DNA"/>
</dbReference>